<keyword evidence="2" id="KW-1185">Reference proteome</keyword>
<dbReference type="GeneID" id="35867853"/>
<protein>
    <submittedName>
        <fullName evidence="1">Uncharacterized protein</fullName>
    </submittedName>
</protein>
<comment type="caution">
    <text evidence="1">The sequence shown here is derived from an EMBL/GenBank/DDBJ whole genome shotgun (WGS) entry which is preliminary data.</text>
</comment>
<reference evidence="1 2" key="1">
    <citation type="submission" date="2017-12" db="EMBL/GenBank/DDBJ databases">
        <title>Phylogenetic diversity of female urinary microbiome.</title>
        <authorList>
            <person name="Thomas-White K."/>
            <person name="Wolfe A.J."/>
        </authorList>
    </citation>
    <scope>NUCLEOTIDE SEQUENCE [LARGE SCALE GENOMIC DNA]</scope>
    <source>
        <strain evidence="1 2">UMB0402</strain>
    </source>
</reference>
<dbReference type="RefSeq" id="WP_024330933.1">
    <property type="nucleotide sequence ID" value="NZ_JASOXK010000002.1"/>
</dbReference>
<organism evidence="1 2">
    <name type="scientific">Winkia neuii</name>
    <dbReference type="NCBI Taxonomy" id="33007"/>
    <lineage>
        <taxon>Bacteria</taxon>
        <taxon>Bacillati</taxon>
        <taxon>Actinomycetota</taxon>
        <taxon>Actinomycetes</taxon>
        <taxon>Actinomycetales</taxon>
        <taxon>Actinomycetaceae</taxon>
        <taxon>Winkia</taxon>
    </lineage>
</organism>
<evidence type="ECO:0000313" key="1">
    <source>
        <dbReference type="EMBL" id="PKY72844.1"/>
    </source>
</evidence>
<dbReference type="AlphaFoldDB" id="A0A2I1INY8"/>
<dbReference type="Pfam" id="PF21853">
    <property type="entry name" value="DUF6912"/>
    <property type="match status" value="1"/>
</dbReference>
<proteinExistence type="predicted"/>
<name>A0A2I1INY8_9ACTO</name>
<gene>
    <name evidence="1" type="ORF">CYJ19_04185</name>
</gene>
<dbReference type="Proteomes" id="UP000235122">
    <property type="component" value="Unassembled WGS sequence"/>
</dbReference>
<sequence>MRIYLPLLKPELAAQALPNRPALAATEQFQKLYYQDGYEEEDYEFLAMLAAGAMCQELGGDMRIVAAADADVQELEGGLVQAPEVGWGDVVSIHVDDEDTRRLTETGRWEEALDEALQWYDISERERLIASLKR</sequence>
<dbReference type="InterPro" id="IPR054206">
    <property type="entry name" value="DUF6912"/>
</dbReference>
<dbReference type="EMBL" id="PKKO01000002">
    <property type="protein sequence ID" value="PKY72844.1"/>
    <property type="molecule type" value="Genomic_DNA"/>
</dbReference>
<accession>A0A2I1INY8</accession>
<dbReference type="STRING" id="33007.HMPREF3198_01386"/>
<evidence type="ECO:0000313" key="2">
    <source>
        <dbReference type="Proteomes" id="UP000235122"/>
    </source>
</evidence>